<organism evidence="2 3">
    <name type="scientific">Pyrobaculum arsenaticum (strain DSM 13514 / JCM 11321 / PZ6)</name>
    <dbReference type="NCBI Taxonomy" id="340102"/>
    <lineage>
        <taxon>Archaea</taxon>
        <taxon>Thermoproteota</taxon>
        <taxon>Thermoprotei</taxon>
        <taxon>Thermoproteales</taxon>
        <taxon>Thermoproteaceae</taxon>
        <taxon>Pyrobaculum</taxon>
    </lineage>
</organism>
<evidence type="ECO:0000256" key="1">
    <source>
        <dbReference type="ARBA" id="ARBA00006484"/>
    </source>
</evidence>
<evidence type="ECO:0000313" key="2">
    <source>
        <dbReference type="EMBL" id="ABP50420.1"/>
    </source>
</evidence>
<dbReference type="NCBIfam" id="NF005559">
    <property type="entry name" value="PRK07231.1"/>
    <property type="match status" value="1"/>
</dbReference>
<dbReference type="GeneID" id="5055907"/>
<accession>A4WJ53</accession>
<dbReference type="AlphaFoldDB" id="A4WJ53"/>
<dbReference type="PRINTS" id="PR00081">
    <property type="entry name" value="GDHRDH"/>
</dbReference>
<dbReference type="GO" id="GO:0016616">
    <property type="term" value="F:oxidoreductase activity, acting on the CH-OH group of donors, NAD or NADP as acceptor"/>
    <property type="evidence" value="ECO:0007669"/>
    <property type="project" value="TreeGrafter"/>
</dbReference>
<dbReference type="PROSITE" id="PS00061">
    <property type="entry name" value="ADH_SHORT"/>
    <property type="match status" value="1"/>
</dbReference>
<sequence length="299" mass="32106">MGLLSGKVAVVTGGARGIGAAIAYKLGAEGASVVIADVDEEAGAYRERWLRSNGVNALFIKADVSKEGEVASLFRKVEEKFGRLDALINNAGVANFKDFFEETLEDWYKVIDTNLTGPYLCSKYAAKIMAKNNGGVIINIASTRAFQSEPNTVPYSASKGGLIAMTHALAVTLAKYRIRVVAVSPGWVDTSAWQFPPRSPALTRLDHLQHPAGRVGDPMDVANLVAFLASDHASWITGVNITIDGGMTVKMIYLDDVVISEAATVLTGDAELGALLKDVLANWERIGVRVKEVLRRALE</sequence>
<dbReference type="RefSeq" id="WP_011900327.1">
    <property type="nucleotide sequence ID" value="NC_009376.1"/>
</dbReference>
<dbReference type="GO" id="GO:0048038">
    <property type="term" value="F:quinone binding"/>
    <property type="evidence" value="ECO:0007669"/>
    <property type="project" value="TreeGrafter"/>
</dbReference>
<dbReference type="PRINTS" id="PR00080">
    <property type="entry name" value="SDRFAMILY"/>
</dbReference>
<dbReference type="Pfam" id="PF13561">
    <property type="entry name" value="adh_short_C2"/>
    <property type="match status" value="1"/>
</dbReference>
<dbReference type="SUPFAM" id="SSF51735">
    <property type="entry name" value="NAD(P)-binding Rossmann-fold domains"/>
    <property type="match status" value="1"/>
</dbReference>
<dbReference type="Proteomes" id="UP000001567">
    <property type="component" value="Chromosome"/>
</dbReference>
<dbReference type="KEGG" id="pas:Pars_0834"/>
<protein>
    <submittedName>
        <fullName evidence="2">Short-chain dehydrogenase/reductase SDR</fullName>
    </submittedName>
</protein>
<evidence type="ECO:0000313" key="3">
    <source>
        <dbReference type="Proteomes" id="UP000001567"/>
    </source>
</evidence>
<comment type="similarity">
    <text evidence="1">Belongs to the short-chain dehydrogenases/reductases (SDR) family.</text>
</comment>
<dbReference type="GO" id="GO:0006633">
    <property type="term" value="P:fatty acid biosynthetic process"/>
    <property type="evidence" value="ECO:0007669"/>
    <property type="project" value="TreeGrafter"/>
</dbReference>
<name>A4WJ53_PYRAR</name>
<dbReference type="PANTHER" id="PTHR42760:SF122">
    <property type="entry name" value="NAD(P)-BINDING PROTEIN"/>
    <property type="match status" value="1"/>
</dbReference>
<dbReference type="EMBL" id="CP000660">
    <property type="protein sequence ID" value="ABP50420.1"/>
    <property type="molecule type" value="Genomic_DNA"/>
</dbReference>
<dbReference type="PANTHER" id="PTHR42760">
    <property type="entry name" value="SHORT-CHAIN DEHYDROGENASES/REDUCTASES FAMILY MEMBER"/>
    <property type="match status" value="1"/>
</dbReference>
<proteinExistence type="inferred from homology"/>
<dbReference type="InterPro" id="IPR002347">
    <property type="entry name" value="SDR_fam"/>
</dbReference>
<dbReference type="PhylomeDB" id="A4WJ53"/>
<dbReference type="InterPro" id="IPR036291">
    <property type="entry name" value="NAD(P)-bd_dom_sf"/>
</dbReference>
<gene>
    <name evidence="2" type="ordered locus">Pars_0834</name>
</gene>
<dbReference type="FunFam" id="3.40.50.720:FF:000084">
    <property type="entry name" value="Short-chain dehydrogenase reductase"/>
    <property type="match status" value="1"/>
</dbReference>
<dbReference type="InterPro" id="IPR020904">
    <property type="entry name" value="Sc_DH/Rdtase_CS"/>
</dbReference>
<dbReference type="HOGENOM" id="CLU_010194_1_0_2"/>
<reference evidence="2 3" key="1">
    <citation type="submission" date="2007-04" db="EMBL/GenBank/DDBJ databases">
        <title>Complete sequence of Pyrobaculum arsenaticum DSM 13514.</title>
        <authorList>
            <consortium name="US DOE Joint Genome Institute"/>
            <person name="Copeland A."/>
            <person name="Lucas S."/>
            <person name="Lapidus A."/>
            <person name="Barry K."/>
            <person name="Glavina del Rio T."/>
            <person name="Dalin E."/>
            <person name="Tice H."/>
            <person name="Pitluck S."/>
            <person name="Chain P."/>
            <person name="Malfatti S."/>
            <person name="Shin M."/>
            <person name="Vergez L."/>
            <person name="Schmutz J."/>
            <person name="Larimer F."/>
            <person name="Land M."/>
            <person name="Hauser L."/>
            <person name="Kyrpides N."/>
            <person name="Mikhailova N."/>
            <person name="Cozen A.E."/>
            <person name="Fitz-Gibbon S.T."/>
            <person name="House C.H."/>
            <person name="Saltikov C."/>
            <person name="Lowe T.M."/>
            <person name="Richardson P."/>
        </authorList>
    </citation>
    <scope>NUCLEOTIDE SEQUENCE [LARGE SCALE GENOMIC DNA]</scope>
    <source>
        <strain evidence="3">ATCC 700994 / DSM 13514 / JCM 11321 / PZ6</strain>
    </source>
</reference>
<dbReference type="Gene3D" id="3.40.50.720">
    <property type="entry name" value="NAD(P)-binding Rossmann-like Domain"/>
    <property type="match status" value="1"/>
</dbReference>
<dbReference type="STRING" id="340102.Pars_0834"/>